<gene>
    <name evidence="1" type="ORF">EIL87_19745</name>
</gene>
<comment type="caution">
    <text evidence="1">The sequence shown here is derived from an EMBL/GenBank/DDBJ whole genome shotgun (WGS) entry which is preliminary data.</text>
</comment>
<keyword evidence="2" id="KW-1185">Reference proteome</keyword>
<dbReference type="EMBL" id="RSAA01000018">
    <property type="protein sequence ID" value="RRO14539.1"/>
    <property type="molecule type" value="Genomic_DNA"/>
</dbReference>
<dbReference type="Proteomes" id="UP000274515">
    <property type="component" value="Unassembled WGS sequence"/>
</dbReference>
<dbReference type="RefSeq" id="WP_125092072.1">
    <property type="nucleotide sequence ID" value="NZ_RSAA01000018.1"/>
</dbReference>
<organism evidence="1 2">
    <name type="scientific">Saccharopolyspora rhizosphaerae</name>
    <dbReference type="NCBI Taxonomy" id="2492662"/>
    <lineage>
        <taxon>Bacteria</taxon>
        <taxon>Bacillati</taxon>
        <taxon>Actinomycetota</taxon>
        <taxon>Actinomycetes</taxon>
        <taxon>Pseudonocardiales</taxon>
        <taxon>Pseudonocardiaceae</taxon>
        <taxon>Saccharopolyspora</taxon>
    </lineage>
</organism>
<evidence type="ECO:0000313" key="1">
    <source>
        <dbReference type="EMBL" id="RRO14539.1"/>
    </source>
</evidence>
<evidence type="ECO:0000313" key="2">
    <source>
        <dbReference type="Proteomes" id="UP000274515"/>
    </source>
</evidence>
<protein>
    <submittedName>
        <fullName evidence="1">Uncharacterized protein</fullName>
    </submittedName>
</protein>
<reference evidence="1 2" key="1">
    <citation type="submission" date="2018-11" db="EMBL/GenBank/DDBJ databases">
        <title>Saccharopolyspora rhizosphaerae sp. nov., an actinomycete isolated from rhizosphere soil in Thailand.</title>
        <authorList>
            <person name="Intra B."/>
            <person name="Euanorasetr J."/>
            <person name="Take A."/>
            <person name="Inahashi Y."/>
            <person name="Mori M."/>
            <person name="Panbangred W."/>
            <person name="Matsumoto A."/>
        </authorList>
    </citation>
    <scope>NUCLEOTIDE SEQUENCE [LARGE SCALE GENOMIC DNA]</scope>
    <source>
        <strain evidence="1 2">H219</strain>
    </source>
</reference>
<proteinExistence type="predicted"/>
<name>A0A426JMU4_9PSEU</name>
<dbReference type="OrthoDB" id="5191270at2"/>
<dbReference type="AlphaFoldDB" id="A0A426JMU4"/>
<sequence>MNAPQEHGKALEAVESRVAGRKHQVKRGVSRGPKAIAKGAWRCEGQWQCANQMDLWECADEVELDERRKRGEDDED</sequence>
<accession>A0A426JMU4</accession>